<dbReference type="PROSITE" id="PS51841">
    <property type="entry name" value="LTD"/>
    <property type="match status" value="1"/>
</dbReference>
<name>A0A2M7BBA7_9BACT</name>
<feature type="domain" description="LTD" evidence="7">
    <location>
        <begin position="316"/>
        <end position="446"/>
    </location>
</feature>
<dbReference type="GO" id="GO:0009003">
    <property type="term" value="F:signal peptidase activity"/>
    <property type="evidence" value="ECO:0007669"/>
    <property type="project" value="UniProtKB-EC"/>
</dbReference>
<dbReference type="Gene3D" id="2.60.40.10">
    <property type="entry name" value="Immunoglobulins"/>
    <property type="match status" value="1"/>
</dbReference>
<organism evidence="8 9">
    <name type="scientific">Candidatus Shapirobacteria bacterium CG03_land_8_20_14_0_80_39_12</name>
    <dbReference type="NCBI Taxonomy" id="1974879"/>
    <lineage>
        <taxon>Bacteria</taxon>
        <taxon>Candidatus Shapironibacteriota</taxon>
    </lineage>
</organism>
<evidence type="ECO:0000259" key="7">
    <source>
        <dbReference type="PROSITE" id="PS51841"/>
    </source>
</evidence>
<reference evidence="9" key="1">
    <citation type="submission" date="2017-09" db="EMBL/GenBank/DDBJ databases">
        <title>Depth-based differentiation of microbial function through sediment-hosted aquifers and enrichment of novel symbionts in the deep terrestrial subsurface.</title>
        <authorList>
            <person name="Probst A.J."/>
            <person name="Ladd B."/>
            <person name="Jarett J.K."/>
            <person name="Geller-Mcgrath D.E."/>
            <person name="Sieber C.M.K."/>
            <person name="Emerson J.B."/>
            <person name="Anantharaman K."/>
            <person name="Thomas B.C."/>
            <person name="Malmstrom R."/>
            <person name="Stieglmeier M."/>
            <person name="Klingl A."/>
            <person name="Woyke T."/>
            <person name="Ryan C.M."/>
            <person name="Banfield J.F."/>
        </authorList>
    </citation>
    <scope>NUCLEOTIDE SEQUENCE [LARGE SCALE GENOMIC DNA]</scope>
</reference>
<evidence type="ECO:0000256" key="1">
    <source>
        <dbReference type="ARBA" id="ARBA00004370"/>
    </source>
</evidence>
<gene>
    <name evidence="8" type="ORF">COS54_03165</name>
</gene>
<dbReference type="GO" id="GO:0006465">
    <property type="term" value="P:signal peptide processing"/>
    <property type="evidence" value="ECO:0007669"/>
    <property type="project" value="UniProtKB-UniRule"/>
</dbReference>
<dbReference type="Proteomes" id="UP000229631">
    <property type="component" value="Unassembled WGS sequence"/>
</dbReference>
<evidence type="ECO:0000256" key="2">
    <source>
        <dbReference type="ARBA" id="ARBA00022692"/>
    </source>
</evidence>
<comment type="subcellular location">
    <subcellularLocation>
        <location evidence="1">Membrane</location>
    </subcellularLocation>
</comment>
<dbReference type="GO" id="GO:0016020">
    <property type="term" value="C:membrane"/>
    <property type="evidence" value="ECO:0007669"/>
    <property type="project" value="UniProtKB-SubCell"/>
</dbReference>
<dbReference type="AlphaFoldDB" id="A0A2M7BBA7"/>
<evidence type="ECO:0000313" key="9">
    <source>
        <dbReference type="Proteomes" id="UP000229631"/>
    </source>
</evidence>
<proteinExistence type="predicted"/>
<evidence type="ECO:0000256" key="6">
    <source>
        <dbReference type="SAM" id="Phobius"/>
    </source>
</evidence>
<evidence type="ECO:0000256" key="4">
    <source>
        <dbReference type="ARBA" id="ARBA00023136"/>
    </source>
</evidence>
<dbReference type="Gene3D" id="2.60.40.1260">
    <property type="entry name" value="Lamin Tail domain"/>
    <property type="match status" value="1"/>
</dbReference>
<keyword evidence="3 6" id="KW-1133">Transmembrane helix</keyword>
<protein>
    <recommendedName>
        <fullName evidence="5">Signal peptidase I</fullName>
        <ecNumber evidence="5">3.4.21.89</ecNumber>
    </recommendedName>
</protein>
<dbReference type="GO" id="GO:0004252">
    <property type="term" value="F:serine-type endopeptidase activity"/>
    <property type="evidence" value="ECO:0007669"/>
    <property type="project" value="UniProtKB-UniRule"/>
</dbReference>
<dbReference type="SUPFAM" id="SSF51306">
    <property type="entry name" value="LexA/Signal peptidase"/>
    <property type="match status" value="1"/>
</dbReference>
<dbReference type="InterPro" id="IPR001322">
    <property type="entry name" value="Lamin_tail_dom"/>
</dbReference>
<keyword evidence="2 6" id="KW-0812">Transmembrane</keyword>
<sequence>MKKALLKKLLLSGKIFFGLILVLVIVVSVFPLLPPFKNYYHSRTVLTGSMEPKISKGSVVINQWLDQKKLKIGDVITYQHPSDKKIIYITHRIVKIDKTGLLWRFETKGDANPASDFGLVTQAGTEGKVILIIPLIGYLIEFFKTPVGFILLVALPLLIFIVRQARDVLQMWKKRNVPPVPKVLVAILLAFSFLAARISFVTYASFTSGQAAITGVTLSTAASFESVLPVISNVSHFIGTPGSPNQKKATVSWETNEPATSNLKWRTDPADPWTALTVDTIADQTHHSRDIDGLLPEATYYVEVESADSAGNSATASYSFNTSDLRAGVDWSEDIVINEFLPNPIGNDTALMPGGEWIELYNRGSSTHNLQSWYLTDFEGSRLNLTLGNITSSNSSTTGFDIAPGEFMVVYRNGNSNFELNNSFWGDEVNLYSSTNILVDQHSYSVAFGDEVLENKSIARYPDGTDNNWFDPIPSPGRPNVLEVQPLPTPTPSLEFSLRGDKKAVSFTVSNVNAFEKISYEIVYDSIGEDKGIAGSADLNGENTFSRSNLLLGTCSEIEGKVCVYDEGITKLHLKATLFSGSVETVLEKGIDY</sequence>
<feature type="transmembrane region" description="Helical" evidence="6">
    <location>
        <begin position="183"/>
        <end position="206"/>
    </location>
</feature>
<dbReference type="InterPro" id="IPR013783">
    <property type="entry name" value="Ig-like_fold"/>
</dbReference>
<dbReference type="PANTHER" id="PTHR10806">
    <property type="entry name" value="SIGNAL PEPTIDASE COMPLEX CATALYTIC SUBUNIT SEC11"/>
    <property type="match status" value="1"/>
</dbReference>
<evidence type="ECO:0000313" key="8">
    <source>
        <dbReference type="EMBL" id="PIV00369.1"/>
    </source>
</evidence>
<dbReference type="CDD" id="cd00063">
    <property type="entry name" value="FN3"/>
    <property type="match status" value="1"/>
</dbReference>
<dbReference type="PANTHER" id="PTHR10806:SF6">
    <property type="entry name" value="SIGNAL PEPTIDASE COMPLEX CATALYTIC SUBUNIT SEC11"/>
    <property type="match status" value="1"/>
</dbReference>
<accession>A0A2M7BBA7</accession>
<dbReference type="InterPro" id="IPR019533">
    <property type="entry name" value="Peptidase_S26"/>
</dbReference>
<dbReference type="EMBL" id="PEVC01000055">
    <property type="protein sequence ID" value="PIV00369.1"/>
    <property type="molecule type" value="Genomic_DNA"/>
</dbReference>
<dbReference type="Pfam" id="PF00932">
    <property type="entry name" value="LTD"/>
    <property type="match status" value="1"/>
</dbReference>
<feature type="transmembrane region" description="Helical" evidence="6">
    <location>
        <begin position="142"/>
        <end position="162"/>
    </location>
</feature>
<dbReference type="InterPro" id="IPR001733">
    <property type="entry name" value="Peptidase_S26B"/>
</dbReference>
<dbReference type="InterPro" id="IPR003961">
    <property type="entry name" value="FN3_dom"/>
</dbReference>
<feature type="transmembrane region" description="Helical" evidence="6">
    <location>
        <begin position="12"/>
        <end position="33"/>
    </location>
</feature>
<keyword evidence="4 6" id="KW-0472">Membrane</keyword>
<dbReference type="CDD" id="cd06530">
    <property type="entry name" value="S26_SPase_I"/>
    <property type="match status" value="1"/>
</dbReference>
<dbReference type="NCBIfam" id="TIGR02228">
    <property type="entry name" value="sigpep_I_arch"/>
    <property type="match status" value="1"/>
</dbReference>
<evidence type="ECO:0000256" key="3">
    <source>
        <dbReference type="ARBA" id="ARBA00022989"/>
    </source>
</evidence>
<dbReference type="SUPFAM" id="SSF74853">
    <property type="entry name" value="Lamin A/C globular tail domain"/>
    <property type="match status" value="1"/>
</dbReference>
<dbReference type="InterPro" id="IPR036415">
    <property type="entry name" value="Lamin_tail_dom_sf"/>
</dbReference>
<evidence type="ECO:0000256" key="5">
    <source>
        <dbReference type="NCBIfam" id="TIGR02228"/>
    </source>
</evidence>
<comment type="caution">
    <text evidence="8">The sequence shown here is derived from an EMBL/GenBank/DDBJ whole genome shotgun (WGS) entry which is preliminary data.</text>
</comment>
<dbReference type="EC" id="3.4.21.89" evidence="5"/>
<dbReference type="InterPro" id="IPR036286">
    <property type="entry name" value="LexA/Signal_pep-like_sf"/>
</dbReference>